<evidence type="ECO:0000256" key="5">
    <source>
        <dbReference type="ARBA" id="ARBA00022553"/>
    </source>
</evidence>
<feature type="domain" description="Rab-GAP TBC" evidence="11">
    <location>
        <begin position="449"/>
        <end position="643"/>
    </location>
</feature>
<dbReference type="PANTHER" id="PTHR47219:SF18">
    <property type="entry name" value="TBC1 DOMAIN FAMILY MEMBER 1 ISOFORM X1"/>
    <property type="match status" value="1"/>
</dbReference>
<name>H3CJC8_TETNG</name>
<dbReference type="OMA" id="ETPHEQK"/>
<reference evidence="13" key="1">
    <citation type="journal article" date="2004" name="Nature">
        <title>Genome duplication in the teleost fish Tetraodon nigroviridis reveals the early vertebrate proto-karyotype.</title>
        <authorList>
            <person name="Jaillon O."/>
            <person name="Aury J.-M."/>
            <person name="Brunet F."/>
            <person name="Petit J.-L."/>
            <person name="Stange-Thomann N."/>
            <person name="Mauceli E."/>
            <person name="Bouneau L."/>
            <person name="Fischer C."/>
            <person name="Ozouf-Costaz C."/>
            <person name="Bernot A."/>
            <person name="Nicaud S."/>
            <person name="Jaffe D."/>
            <person name="Fisher S."/>
            <person name="Lutfalla G."/>
            <person name="Dossat C."/>
            <person name="Segurens B."/>
            <person name="Dasilva C."/>
            <person name="Salanoubat M."/>
            <person name="Levy M."/>
            <person name="Boudet N."/>
            <person name="Castellano S."/>
            <person name="Anthouard V."/>
            <person name="Jubin C."/>
            <person name="Castelli V."/>
            <person name="Katinka M."/>
            <person name="Vacherie B."/>
            <person name="Biemont C."/>
            <person name="Skalli Z."/>
            <person name="Cattolico L."/>
            <person name="Poulain J."/>
            <person name="De Berardinis V."/>
            <person name="Cruaud C."/>
            <person name="Duprat S."/>
            <person name="Brottier P."/>
            <person name="Coutanceau J.-P."/>
            <person name="Gouzy J."/>
            <person name="Parra G."/>
            <person name="Lardier G."/>
            <person name="Chapple C."/>
            <person name="McKernan K.J."/>
            <person name="McEwan P."/>
            <person name="Bosak S."/>
            <person name="Kellis M."/>
            <person name="Volff J.-N."/>
            <person name="Guigo R."/>
            <person name="Zody M.C."/>
            <person name="Mesirov J."/>
            <person name="Lindblad-Toh K."/>
            <person name="Birren B."/>
            <person name="Nusbaum C."/>
            <person name="Kahn D."/>
            <person name="Robinson-Rechavi M."/>
            <person name="Laudet V."/>
            <person name="Schachter V."/>
            <person name="Quetier F."/>
            <person name="Saurin W."/>
            <person name="Scarpelli C."/>
            <person name="Wincker P."/>
            <person name="Lander E.S."/>
            <person name="Weissenbach J."/>
            <person name="Roest Crollius H."/>
        </authorList>
    </citation>
    <scope>NUCLEOTIDE SEQUENCE [LARGE SCALE GENOMIC DNA]</scope>
</reference>
<comment type="subcellular location">
    <subcellularLocation>
        <location evidence="1">Cytoplasm</location>
    </subcellularLocation>
</comment>
<evidence type="ECO:0000256" key="7">
    <source>
        <dbReference type="ARBA" id="ARBA00022990"/>
    </source>
</evidence>
<feature type="region of interest" description="Disordered" evidence="10">
    <location>
        <begin position="116"/>
        <end position="138"/>
    </location>
</feature>
<dbReference type="SMART" id="SM00164">
    <property type="entry name" value="TBC"/>
    <property type="match status" value="1"/>
</dbReference>
<evidence type="ECO:0000256" key="2">
    <source>
        <dbReference type="ARBA" id="ARBA00022468"/>
    </source>
</evidence>
<evidence type="ECO:0000256" key="3">
    <source>
        <dbReference type="ARBA" id="ARBA00022481"/>
    </source>
</evidence>
<dbReference type="PANTHER" id="PTHR47219">
    <property type="entry name" value="RAB GTPASE-ACTIVATING PROTEIN 1-LIKE"/>
    <property type="match status" value="1"/>
</dbReference>
<dbReference type="GO" id="GO:0032869">
    <property type="term" value="P:cellular response to insulin stimulus"/>
    <property type="evidence" value="ECO:0007669"/>
    <property type="project" value="UniProtKB-ARBA"/>
</dbReference>
<keyword evidence="6" id="KW-0677">Repeat</keyword>
<evidence type="ECO:0000256" key="1">
    <source>
        <dbReference type="ARBA" id="ARBA00004496"/>
    </source>
</evidence>
<dbReference type="Proteomes" id="UP000007303">
    <property type="component" value="Unassembled WGS sequence"/>
</dbReference>
<dbReference type="FunFam" id="1.10.8.270:FF:000001">
    <property type="entry name" value="TBC1 domain family member 1"/>
    <property type="match status" value="1"/>
</dbReference>
<dbReference type="Pfam" id="PF11830">
    <property type="entry name" value="DUF3350"/>
    <property type="match status" value="1"/>
</dbReference>
<dbReference type="GO" id="GO:0005737">
    <property type="term" value="C:cytoplasm"/>
    <property type="evidence" value="ECO:0007669"/>
    <property type="project" value="UniProtKB-SubCell"/>
</dbReference>
<evidence type="ECO:0000313" key="13">
    <source>
        <dbReference type="Proteomes" id="UP000007303"/>
    </source>
</evidence>
<dbReference type="InterPro" id="IPR050302">
    <property type="entry name" value="Rab_GAP_TBC_domain"/>
</dbReference>
<reference evidence="12" key="3">
    <citation type="submission" date="2025-09" db="UniProtKB">
        <authorList>
            <consortium name="Ensembl"/>
        </authorList>
    </citation>
    <scope>IDENTIFICATION</scope>
</reference>
<dbReference type="PROSITE" id="PS50086">
    <property type="entry name" value="TBC_RABGAP"/>
    <property type="match status" value="1"/>
</dbReference>
<evidence type="ECO:0000259" key="11">
    <source>
        <dbReference type="PROSITE" id="PS50086"/>
    </source>
</evidence>
<keyword evidence="7" id="KW-0007">Acetylation</keyword>
<reference evidence="12" key="2">
    <citation type="submission" date="2025-08" db="UniProtKB">
        <authorList>
            <consortium name="Ensembl"/>
        </authorList>
    </citation>
    <scope>IDENTIFICATION</scope>
</reference>
<accession>H3CJC8</accession>
<dbReference type="SUPFAM" id="SSF47923">
    <property type="entry name" value="Ypt/Rab-GAP domain of gyp1p"/>
    <property type="match status" value="2"/>
</dbReference>
<keyword evidence="13" id="KW-1185">Reference proteome</keyword>
<dbReference type="Gene3D" id="1.10.10.2750">
    <property type="match status" value="1"/>
</dbReference>
<feature type="region of interest" description="Disordered" evidence="10">
    <location>
        <begin position="159"/>
        <end position="251"/>
    </location>
</feature>
<dbReference type="Pfam" id="PF00566">
    <property type="entry name" value="RabGAP-TBC"/>
    <property type="match status" value="1"/>
</dbReference>
<keyword evidence="4" id="KW-0963">Cytoplasm</keyword>
<evidence type="ECO:0000256" key="10">
    <source>
        <dbReference type="SAM" id="MobiDB-lite"/>
    </source>
</evidence>
<dbReference type="GO" id="GO:0005096">
    <property type="term" value="F:GTPase activator activity"/>
    <property type="evidence" value="ECO:0007669"/>
    <property type="project" value="UniProtKB-KW"/>
</dbReference>
<dbReference type="STRING" id="99883.ENSTNIP00000008357"/>
<evidence type="ECO:0000313" key="12">
    <source>
        <dbReference type="Ensembl" id="ENSTNIP00000008357.1"/>
    </source>
</evidence>
<keyword evidence="3" id="KW-0488">Methylation</keyword>
<evidence type="ECO:0000256" key="9">
    <source>
        <dbReference type="ARBA" id="ARBA00081861"/>
    </source>
</evidence>
<dbReference type="AlphaFoldDB" id="H3CJC8"/>
<dbReference type="FunFam" id="1.10.10.2750:FF:000002">
    <property type="entry name" value="TBC1 domain family member 4"/>
    <property type="match status" value="1"/>
</dbReference>
<dbReference type="FunFam" id="1.10.472.80:FF:000003">
    <property type="entry name" value="Putative TBC1 domain family member 1"/>
    <property type="match status" value="1"/>
</dbReference>
<evidence type="ECO:0000256" key="8">
    <source>
        <dbReference type="ARBA" id="ARBA00072013"/>
    </source>
</evidence>
<sequence>MLTLKQAFSKAVEWKKSNCQRQQCDTCPLLQFHRLCERIEGLSPFDTKLELQKHSATLDNEEQASVFEVVMRASPKSDKEENELVMASLRTLYEKKQSSHQHSVTQKEEICEKAAPTALETHHSSSQPKLGQLKSRAKRSLTESLEGIWKGGSRARAQTNLGLRSGSSASIDTVSSSQEQPCLDDPLPAPNGPLRPRCSTGDPKRLDSPSALAPPTHSLPRQGDAEPQGMRRRANTFSHSPIPPSAEYSLGYTPKTQKAATSASSKLIRHYSVSSDTPHQSNVATALSPLSSFDVEESPLRSHGHSWRQQIFLRVATPQKSAENMGMYKLHLECGNTPEGRQAHFSPVGFGGSKESVPERKINRSKDELRELWRTAIKQQILLQRMEKENLKLKASESNLQNKRLKLDYDEITPCLKEVTLVWEKMLGTPERPKVKVDMEIIHAALAQGVPRQHRGEVWKFLSEQYLLRQTVSTQPPTNNTSYRELLQQVSSEQHAILIDLGRTFPTHPYFEESMGPGQLSLYNVLSAYSVLDPEVGYCQGLCFVTGVLLLHLEEEDAFNMLTFLMFDLGLRQQYKPSMTAVQIQMYQLSRLLHDYHKDLHCHLEQQEIAPSLYAPPWFLTTFASQYPLGFVARVFDMLFLQGPEVIFKVGLSLLGSHKLLIMQHDSLESIVDVIKTELPNLGLVQMEKTVNQVCEMDLTKQLQAYEVEYQVLNDELHAPSDFSQH</sequence>
<keyword evidence="2" id="KW-0343">GTPase activation</keyword>
<keyword evidence="5" id="KW-0597">Phosphoprotein</keyword>
<evidence type="ECO:0000256" key="4">
    <source>
        <dbReference type="ARBA" id="ARBA00022490"/>
    </source>
</evidence>
<dbReference type="HOGENOM" id="CLU_005350_13_0_1"/>
<organism evidence="12 13">
    <name type="scientific">Tetraodon nigroviridis</name>
    <name type="common">Spotted green pufferfish</name>
    <name type="synonym">Chelonodon nigroviridis</name>
    <dbReference type="NCBI Taxonomy" id="99883"/>
    <lineage>
        <taxon>Eukaryota</taxon>
        <taxon>Metazoa</taxon>
        <taxon>Chordata</taxon>
        <taxon>Craniata</taxon>
        <taxon>Vertebrata</taxon>
        <taxon>Euteleostomi</taxon>
        <taxon>Actinopterygii</taxon>
        <taxon>Neopterygii</taxon>
        <taxon>Teleostei</taxon>
        <taxon>Neoteleostei</taxon>
        <taxon>Acanthomorphata</taxon>
        <taxon>Eupercaria</taxon>
        <taxon>Tetraodontiformes</taxon>
        <taxon>Tetradontoidea</taxon>
        <taxon>Tetraodontidae</taxon>
        <taxon>Tetraodon</taxon>
    </lineage>
</organism>
<proteinExistence type="predicted"/>
<dbReference type="Gene3D" id="1.10.472.80">
    <property type="entry name" value="Ypt/Rab-GAP domain of gyp1p, domain 3"/>
    <property type="match status" value="1"/>
</dbReference>
<protein>
    <recommendedName>
        <fullName evidence="8">TBC1 domain family member 4</fullName>
    </recommendedName>
    <alternativeName>
        <fullName evidence="9">Akt substrate of 160 kDa</fullName>
    </alternativeName>
</protein>
<feature type="compositionally biased region" description="Polar residues" evidence="10">
    <location>
        <begin position="159"/>
        <end position="180"/>
    </location>
</feature>
<dbReference type="InParanoid" id="H3CJC8"/>
<evidence type="ECO:0000256" key="6">
    <source>
        <dbReference type="ARBA" id="ARBA00022737"/>
    </source>
</evidence>
<dbReference type="GeneTree" id="ENSGT00940000157949"/>
<dbReference type="InterPro" id="IPR000195">
    <property type="entry name" value="Rab-GAP-TBC_dom"/>
</dbReference>
<dbReference type="Gene3D" id="1.10.8.270">
    <property type="entry name" value="putative rabgap domain of human tbc1 domain family member 14 like domains"/>
    <property type="match status" value="1"/>
</dbReference>
<dbReference type="Ensembl" id="ENSTNIT00000008523.1">
    <property type="protein sequence ID" value="ENSTNIP00000008357.1"/>
    <property type="gene ID" value="ENSTNIG00000005302.1"/>
</dbReference>
<dbReference type="InterPro" id="IPR021785">
    <property type="entry name" value="DUF3350"/>
</dbReference>
<dbReference type="InterPro" id="IPR035969">
    <property type="entry name" value="Rab-GAP_TBC_sf"/>
</dbReference>